<feature type="domain" description="HTH cro/C1-type" evidence="2">
    <location>
        <begin position="13"/>
        <end position="68"/>
    </location>
</feature>
<comment type="similarity">
    <text evidence="1">Belongs to the short-chain fatty acyl-CoA assimilation regulator (ScfR) family.</text>
</comment>
<evidence type="ECO:0000313" key="3">
    <source>
        <dbReference type="EMBL" id="QAT41973.1"/>
    </source>
</evidence>
<dbReference type="EMBL" id="CP035281">
    <property type="protein sequence ID" value="QAT41973.1"/>
    <property type="molecule type" value="Genomic_DNA"/>
</dbReference>
<dbReference type="Pfam" id="PF06114">
    <property type="entry name" value="Peptidase_M78"/>
    <property type="match status" value="1"/>
</dbReference>
<dbReference type="PANTHER" id="PTHR43236:SF1">
    <property type="entry name" value="BLL7220 PROTEIN"/>
    <property type="match status" value="1"/>
</dbReference>
<reference evidence="3 4" key="1">
    <citation type="submission" date="2019-01" db="EMBL/GenBank/DDBJ databases">
        <title>Draft genomes of a novel of Aminipila strains.</title>
        <authorList>
            <person name="Ma S."/>
        </authorList>
    </citation>
    <scope>NUCLEOTIDE SEQUENCE [LARGE SCALE GENOMIC DNA]</scope>
    <source>
        <strain evidence="4">JN-39</strain>
    </source>
</reference>
<keyword evidence="4" id="KW-1185">Reference proteome</keyword>
<name>A0A410PSS8_9FIRM</name>
<dbReference type="InterPro" id="IPR010982">
    <property type="entry name" value="Lambda_DNA-bd_dom_sf"/>
</dbReference>
<evidence type="ECO:0000256" key="1">
    <source>
        <dbReference type="ARBA" id="ARBA00007227"/>
    </source>
</evidence>
<dbReference type="Proteomes" id="UP000287601">
    <property type="component" value="Chromosome"/>
</dbReference>
<protein>
    <submittedName>
        <fullName evidence="3">Helix-turn-helix domain-containing protein</fullName>
    </submittedName>
</protein>
<dbReference type="CDD" id="cd00093">
    <property type="entry name" value="HTH_XRE"/>
    <property type="match status" value="1"/>
</dbReference>
<dbReference type="SMART" id="SM00530">
    <property type="entry name" value="HTH_XRE"/>
    <property type="match status" value="1"/>
</dbReference>
<dbReference type="PANTHER" id="PTHR43236">
    <property type="entry name" value="ANTITOXIN HIGA1"/>
    <property type="match status" value="1"/>
</dbReference>
<dbReference type="RefSeq" id="WP_128744627.1">
    <property type="nucleotide sequence ID" value="NZ_CP035281.1"/>
</dbReference>
<dbReference type="InterPro" id="IPR001387">
    <property type="entry name" value="Cro/C1-type_HTH"/>
</dbReference>
<proteinExistence type="inferred from homology"/>
<dbReference type="Gene3D" id="1.10.260.40">
    <property type="entry name" value="lambda repressor-like DNA-binding domains"/>
    <property type="match status" value="1"/>
</dbReference>
<gene>
    <name evidence="3" type="ORF">EQM06_01315</name>
</gene>
<dbReference type="PROSITE" id="PS50943">
    <property type="entry name" value="HTH_CROC1"/>
    <property type="match status" value="1"/>
</dbReference>
<evidence type="ECO:0000313" key="4">
    <source>
        <dbReference type="Proteomes" id="UP000287601"/>
    </source>
</evidence>
<dbReference type="InterPro" id="IPR052345">
    <property type="entry name" value="Rad_response_metalloprotease"/>
</dbReference>
<dbReference type="AlphaFoldDB" id="A0A410PSS8"/>
<dbReference type="OrthoDB" id="9796786at2"/>
<dbReference type="SUPFAM" id="SSF47413">
    <property type="entry name" value="lambda repressor-like DNA-binding domains"/>
    <property type="match status" value="1"/>
</dbReference>
<evidence type="ECO:0000259" key="2">
    <source>
        <dbReference type="PROSITE" id="PS50943"/>
    </source>
</evidence>
<accession>A0A410PSS8</accession>
<dbReference type="KEGG" id="amij:EQM06_01315"/>
<dbReference type="Pfam" id="PF01381">
    <property type="entry name" value="HTH_3"/>
    <property type="match status" value="1"/>
</dbReference>
<dbReference type="GO" id="GO:0003677">
    <property type="term" value="F:DNA binding"/>
    <property type="evidence" value="ECO:0007669"/>
    <property type="project" value="InterPro"/>
</dbReference>
<dbReference type="Gene3D" id="1.10.10.2910">
    <property type="match status" value="1"/>
</dbReference>
<dbReference type="InterPro" id="IPR010359">
    <property type="entry name" value="IrrE_HExxH"/>
</dbReference>
<organism evidence="3 4">
    <name type="scientific">Aminipila luticellarii</name>
    <dbReference type="NCBI Taxonomy" id="2507160"/>
    <lineage>
        <taxon>Bacteria</taxon>
        <taxon>Bacillati</taxon>
        <taxon>Bacillota</taxon>
        <taxon>Clostridia</taxon>
        <taxon>Peptostreptococcales</taxon>
        <taxon>Anaerovoracaceae</taxon>
        <taxon>Aminipila</taxon>
    </lineage>
</organism>
<sequence length="352" mass="41046">MNKEFIVPTGKIIKEYLEENNISQKELCAKLGMSERHISNLLNGKTRITEEFAINLELVLPKVPASYWLNYEAKYRECLAREEKELELRKINLEEISKRFCFKEVFANLELTLYEQAKEMLKLLKISDFNNFDATYSNLEVNFMEDGGKIEPIAIWLNLCESEIEIQNLDLTDVKYDCNELKKALDKFKLIATNSDIKLSMNSCRKLCNKLGIYLVICEAITNSKVRGALSSYNGHPAIFLSGRFKTHDNIWFAFIHEIAHLLYDYDKKNTIVSFEQLKNDENENEKEITANTFARDFFINPEDFRKFVSKSNFTEKSIREFAKSQIVLPGIVVARLQHDKYIQYGQLAYLK</sequence>